<accession>A0A9P5XTX9</accession>
<feature type="compositionally biased region" description="Low complexity" evidence="1">
    <location>
        <begin position="530"/>
        <end position="550"/>
    </location>
</feature>
<proteinExistence type="predicted"/>
<name>A0A9P5XTX9_9AGAR</name>
<keyword evidence="2" id="KW-0812">Transmembrane</keyword>
<comment type="caution">
    <text evidence="3">The sequence shown here is derived from an EMBL/GenBank/DDBJ whole genome shotgun (WGS) entry which is preliminary data.</text>
</comment>
<feature type="region of interest" description="Disordered" evidence="1">
    <location>
        <begin position="516"/>
        <end position="568"/>
    </location>
</feature>
<dbReference type="AlphaFoldDB" id="A0A9P5XTX9"/>
<gene>
    <name evidence="3" type="ORF">BDZ94DRAFT_1275128</name>
</gene>
<sequence>MRQIYLHFQLRLPALYFSRVARVFEDAELSMPDIRRMAVSAANQWKEKSTSIVNSNWDFEPSIISPPFSNLKTSWEGFIDSLMREWKTLNIVSVLLLSAILTILQIEAAAADPITRYFALASLVCALMSLLYGCMFIIRFGTMRKAYKAAEWAEEAQKMRTSIWWNIWVLLSMPSVWLSWAIIFYVACIMSFVWRTGTTSDPIIALTSGMALAPRLVITGILSLGITYFLLIVNTFWKYEDDKARKQRLLHWAETASTTYRPPSSYRRGDSIGGSTRVSLNSINMPLPQSPIQPEISEQSISTSQPAVSLDPVLSMPIPASFSRPPPNPPTYMPPFKTVKVMDLRFHIIVSNEMPPVLLQRDMMLTDWHTFISDGALTWDNEEGRSAVGRARPQDAMAHFVEWWNVQFFRPRHVQAILCQELSTDFPASPMFAIYLVDLGPHTALVHGDVAEEEDAGVISRFGSVPTGLERIDVFDPPDPDSHGMIPMGKTIILTGPHVARVHWGGGATFLRGPVIPPMQQGQTSRLHSDAATASSQSSSGGSLASEQGQEMVHLRLDEGPGVTLEAS</sequence>
<evidence type="ECO:0000313" key="4">
    <source>
        <dbReference type="Proteomes" id="UP000807353"/>
    </source>
</evidence>
<evidence type="ECO:0000256" key="2">
    <source>
        <dbReference type="SAM" id="Phobius"/>
    </source>
</evidence>
<organism evidence="3 4">
    <name type="scientific">Collybia nuda</name>
    <dbReference type="NCBI Taxonomy" id="64659"/>
    <lineage>
        <taxon>Eukaryota</taxon>
        <taxon>Fungi</taxon>
        <taxon>Dikarya</taxon>
        <taxon>Basidiomycota</taxon>
        <taxon>Agaricomycotina</taxon>
        <taxon>Agaricomycetes</taxon>
        <taxon>Agaricomycetidae</taxon>
        <taxon>Agaricales</taxon>
        <taxon>Tricholomatineae</taxon>
        <taxon>Clitocybaceae</taxon>
        <taxon>Collybia</taxon>
    </lineage>
</organism>
<evidence type="ECO:0000256" key="1">
    <source>
        <dbReference type="SAM" id="MobiDB-lite"/>
    </source>
</evidence>
<feature type="transmembrane region" description="Helical" evidence="2">
    <location>
        <begin position="89"/>
        <end position="111"/>
    </location>
</feature>
<keyword evidence="2" id="KW-0472">Membrane</keyword>
<evidence type="ECO:0000313" key="3">
    <source>
        <dbReference type="EMBL" id="KAF9456674.1"/>
    </source>
</evidence>
<feature type="transmembrane region" description="Helical" evidence="2">
    <location>
        <begin position="214"/>
        <end position="237"/>
    </location>
</feature>
<feature type="transmembrane region" description="Helical" evidence="2">
    <location>
        <begin position="167"/>
        <end position="194"/>
    </location>
</feature>
<dbReference type="OrthoDB" id="3062801at2759"/>
<reference evidence="3" key="1">
    <citation type="submission" date="2020-11" db="EMBL/GenBank/DDBJ databases">
        <authorList>
            <consortium name="DOE Joint Genome Institute"/>
            <person name="Ahrendt S."/>
            <person name="Riley R."/>
            <person name="Andreopoulos W."/>
            <person name="Labutti K."/>
            <person name="Pangilinan J."/>
            <person name="Ruiz-Duenas F.J."/>
            <person name="Barrasa J.M."/>
            <person name="Sanchez-Garcia M."/>
            <person name="Camarero S."/>
            <person name="Miyauchi S."/>
            <person name="Serrano A."/>
            <person name="Linde D."/>
            <person name="Babiker R."/>
            <person name="Drula E."/>
            <person name="Ayuso-Fernandez I."/>
            <person name="Pacheco R."/>
            <person name="Padilla G."/>
            <person name="Ferreira P."/>
            <person name="Barriuso J."/>
            <person name="Kellner H."/>
            <person name="Castanera R."/>
            <person name="Alfaro M."/>
            <person name="Ramirez L."/>
            <person name="Pisabarro A.G."/>
            <person name="Kuo A."/>
            <person name="Tritt A."/>
            <person name="Lipzen A."/>
            <person name="He G."/>
            <person name="Yan M."/>
            <person name="Ng V."/>
            <person name="Cullen D."/>
            <person name="Martin F."/>
            <person name="Rosso M.-N."/>
            <person name="Henrissat B."/>
            <person name="Hibbett D."/>
            <person name="Martinez A.T."/>
            <person name="Grigoriev I.V."/>
        </authorList>
    </citation>
    <scope>NUCLEOTIDE SEQUENCE</scope>
    <source>
        <strain evidence="3">CBS 247.69</strain>
    </source>
</reference>
<keyword evidence="2" id="KW-1133">Transmembrane helix</keyword>
<dbReference type="EMBL" id="MU150410">
    <property type="protein sequence ID" value="KAF9456674.1"/>
    <property type="molecule type" value="Genomic_DNA"/>
</dbReference>
<keyword evidence="4" id="KW-1185">Reference proteome</keyword>
<dbReference type="Proteomes" id="UP000807353">
    <property type="component" value="Unassembled WGS sequence"/>
</dbReference>
<feature type="transmembrane region" description="Helical" evidence="2">
    <location>
        <begin position="117"/>
        <end position="138"/>
    </location>
</feature>
<protein>
    <submittedName>
        <fullName evidence="3">Uncharacterized protein</fullName>
    </submittedName>
</protein>